<evidence type="ECO:0000259" key="2">
    <source>
        <dbReference type="Pfam" id="PF24016"/>
    </source>
</evidence>
<organism evidence="3 4">
    <name type="scientific">Malassezia sympodialis (strain ATCC 42132)</name>
    <name type="common">Atopic eczema-associated yeast</name>
    <dbReference type="NCBI Taxonomy" id="1230383"/>
    <lineage>
        <taxon>Eukaryota</taxon>
        <taxon>Fungi</taxon>
        <taxon>Dikarya</taxon>
        <taxon>Basidiomycota</taxon>
        <taxon>Ustilaginomycotina</taxon>
        <taxon>Malasseziomycetes</taxon>
        <taxon>Malasseziales</taxon>
        <taxon>Malasseziaceae</taxon>
        <taxon>Malassezia</taxon>
    </lineage>
</organism>
<evidence type="ECO:0000313" key="4">
    <source>
        <dbReference type="Proteomes" id="UP000186303"/>
    </source>
</evidence>
<gene>
    <name evidence="3" type="ORF">MSYG_4330</name>
</gene>
<dbReference type="EMBL" id="LT671828">
    <property type="protein sequence ID" value="SHO79975.1"/>
    <property type="molecule type" value="Genomic_DNA"/>
</dbReference>
<dbReference type="Proteomes" id="UP000186303">
    <property type="component" value="Chromosome 8"/>
</dbReference>
<dbReference type="OrthoDB" id="5289249at2759"/>
<dbReference type="InterPro" id="IPR055754">
    <property type="entry name" value="DUF7330"/>
</dbReference>
<feature type="region of interest" description="Disordered" evidence="1">
    <location>
        <begin position="1"/>
        <end position="25"/>
    </location>
</feature>
<dbReference type="AlphaFoldDB" id="A0A1M8ABV8"/>
<protein>
    <recommendedName>
        <fullName evidence="2">DUF7330 domain-containing protein</fullName>
    </recommendedName>
</protein>
<feature type="region of interest" description="Disordered" evidence="1">
    <location>
        <begin position="206"/>
        <end position="225"/>
    </location>
</feature>
<accession>A0A1M8ABV8</accession>
<proteinExistence type="predicted"/>
<evidence type="ECO:0000313" key="3">
    <source>
        <dbReference type="EMBL" id="SHO79975.1"/>
    </source>
</evidence>
<dbReference type="VEuPathDB" id="FungiDB:MSYG_4330"/>
<sequence length="266" mass="29018">MSNLSTSENRRSVMISRTEDDTVPPGLAEAEMRELARQETDPPVRHLRIDWPSSTIKGRFAIGPSVPDMRPPLYDMPSPEDVQQNSSSAVFRSKTSPINVTVQVLHGQGSQTPHDAPATSGLNPVQVLQTMQQQAVFVSGKSTHNSVCLHIPQYVGRKPLHIRAASTSGHVTVVLPHSFNGLIRWNTESGLVSMSPLVHARTQRLDSEPSKKRGTAKMVVDPDLPGWMTGQGRRGDVCELSTHTGRLYVCLSGDKAQLGSKNCVIC</sequence>
<dbReference type="Pfam" id="PF24016">
    <property type="entry name" value="DUF7330"/>
    <property type="match status" value="1"/>
</dbReference>
<reference evidence="4" key="1">
    <citation type="journal article" date="2017" name="Nucleic Acids Res.">
        <title>Proteogenomics produces comprehensive and highly accurate protein-coding gene annotation in a complete genome assembly of Malassezia sympodialis.</title>
        <authorList>
            <person name="Zhu Y."/>
            <person name="Engstroem P.G."/>
            <person name="Tellgren-Roth C."/>
            <person name="Baudo C.D."/>
            <person name="Kennell J.C."/>
            <person name="Sun S."/>
            <person name="Billmyre R.B."/>
            <person name="Schroeder M.S."/>
            <person name="Andersson A."/>
            <person name="Holm T."/>
            <person name="Sigurgeirsson B."/>
            <person name="Wu G."/>
            <person name="Sankaranarayanan S.R."/>
            <person name="Siddharthan R."/>
            <person name="Sanyal K."/>
            <person name="Lundeberg J."/>
            <person name="Nystedt B."/>
            <person name="Boekhout T."/>
            <person name="Dawson T.L. Jr."/>
            <person name="Heitman J."/>
            <person name="Scheynius A."/>
            <person name="Lehtioe J."/>
        </authorList>
    </citation>
    <scope>NUCLEOTIDE SEQUENCE [LARGE SCALE GENOMIC DNA]</scope>
    <source>
        <strain evidence="4">ATCC 42132</strain>
    </source>
</reference>
<dbReference type="STRING" id="1230383.A0A1M8ABV8"/>
<feature type="domain" description="DUF7330" evidence="2">
    <location>
        <begin position="46"/>
        <end position="251"/>
    </location>
</feature>
<evidence type="ECO:0000256" key="1">
    <source>
        <dbReference type="SAM" id="MobiDB-lite"/>
    </source>
</evidence>
<name>A0A1M8ABV8_MALS4</name>
<keyword evidence="4" id="KW-1185">Reference proteome</keyword>
<dbReference type="OMA" id="HRHIHID"/>